<reference evidence="3 4" key="1">
    <citation type="journal article" date="2019" name="Int. J. Syst. Evol. Microbiol.">
        <title>The Global Catalogue of Microorganisms (GCM) 10K type strain sequencing project: providing services to taxonomists for standard genome sequencing and annotation.</title>
        <authorList>
            <consortium name="The Broad Institute Genomics Platform"/>
            <consortium name="The Broad Institute Genome Sequencing Center for Infectious Disease"/>
            <person name="Wu L."/>
            <person name="Ma J."/>
        </authorList>
    </citation>
    <scope>NUCLEOTIDE SEQUENCE [LARGE SCALE GENOMIC DNA]</scope>
    <source>
        <strain evidence="3 4">JCM 15896</strain>
    </source>
</reference>
<dbReference type="SUPFAM" id="SSF109604">
    <property type="entry name" value="HD-domain/PDEase-like"/>
    <property type="match status" value="1"/>
</dbReference>
<comment type="caution">
    <text evidence="3">The sequence shown here is derived from an EMBL/GenBank/DDBJ whole genome shotgun (WGS) entry which is preliminary data.</text>
</comment>
<dbReference type="EMBL" id="BAAAFD010000002">
    <property type="protein sequence ID" value="GAA0855183.1"/>
    <property type="molecule type" value="Genomic_DNA"/>
</dbReference>
<evidence type="ECO:0000259" key="2">
    <source>
        <dbReference type="PROSITE" id="PS51832"/>
    </source>
</evidence>
<dbReference type="RefSeq" id="WP_343857919.1">
    <property type="nucleotide sequence ID" value="NZ_BAAAFD010000002.1"/>
</dbReference>
<keyword evidence="4" id="KW-1185">Reference proteome</keyword>
<feature type="region of interest" description="Disordered" evidence="1">
    <location>
        <begin position="63"/>
        <end position="88"/>
    </location>
</feature>
<evidence type="ECO:0000313" key="3">
    <source>
        <dbReference type="EMBL" id="GAA0855183.1"/>
    </source>
</evidence>
<dbReference type="InterPro" id="IPR037522">
    <property type="entry name" value="HD_GYP_dom"/>
</dbReference>
<evidence type="ECO:0000313" key="4">
    <source>
        <dbReference type="Proteomes" id="UP001500359"/>
    </source>
</evidence>
<feature type="compositionally biased region" description="Low complexity" evidence="1">
    <location>
        <begin position="63"/>
        <end position="74"/>
    </location>
</feature>
<organism evidence="3 4">
    <name type="scientific">Aliiglaciecola litoralis</name>
    <dbReference type="NCBI Taxonomy" id="582857"/>
    <lineage>
        <taxon>Bacteria</taxon>
        <taxon>Pseudomonadati</taxon>
        <taxon>Pseudomonadota</taxon>
        <taxon>Gammaproteobacteria</taxon>
        <taxon>Alteromonadales</taxon>
        <taxon>Alteromonadaceae</taxon>
        <taxon>Aliiglaciecola</taxon>
    </lineage>
</organism>
<dbReference type="Proteomes" id="UP001500359">
    <property type="component" value="Unassembled WGS sequence"/>
</dbReference>
<dbReference type="SMART" id="SM00471">
    <property type="entry name" value="HDc"/>
    <property type="match status" value="1"/>
</dbReference>
<sequence>MFKEISINELKPGMFVQSIVEQRGKMKIKSQGKVTKQAVIDQMRSKGILKLLIDPSKEFIPESQAAAEPEAPIAEPEPENTPPEPEIERDEKVAFEDEVSVAKKLHDQGKLAQKRMFNAVSRGLPVDLKMPKEFTEQLVGSIDRNPNALMCLTKIREKDTYLLEHSLNVAVLLANFAKYLGMAEEEVQELALAGFLHDIGKIKIPDEILHKPGRLTDPEMNIMRDHVFHGVCTLEDMGLPEHIVRTMSEHHERLDGYGYPEGLRGDEISLYGRMIAIVDTYDAITADRVYKAGMSSQKALKILIGDSPTMYDLELVQKFVKCVGVYPVGSLVMLSNEHIGMVTKLNYESPTRPRVKVFYSARNETYLPIKDVDLKNSQTKVEKGVTPAEFGLDFNRFFRERIAI</sequence>
<dbReference type="CDD" id="cd00077">
    <property type="entry name" value="HDc"/>
    <property type="match status" value="1"/>
</dbReference>
<dbReference type="Gene3D" id="1.10.3210.10">
    <property type="entry name" value="Hypothetical protein af1432"/>
    <property type="match status" value="1"/>
</dbReference>
<dbReference type="PANTHER" id="PTHR43155">
    <property type="entry name" value="CYCLIC DI-GMP PHOSPHODIESTERASE PA4108-RELATED"/>
    <property type="match status" value="1"/>
</dbReference>
<dbReference type="PROSITE" id="PS51832">
    <property type="entry name" value="HD_GYP"/>
    <property type="match status" value="1"/>
</dbReference>
<evidence type="ECO:0000256" key="1">
    <source>
        <dbReference type="SAM" id="MobiDB-lite"/>
    </source>
</evidence>
<dbReference type="InterPro" id="IPR006675">
    <property type="entry name" value="HDIG_dom"/>
</dbReference>
<dbReference type="InterPro" id="IPR021812">
    <property type="entry name" value="DUF3391"/>
</dbReference>
<name>A0ABN1LFD8_9ALTE</name>
<dbReference type="Pfam" id="PF13487">
    <property type="entry name" value="HD_5"/>
    <property type="match status" value="1"/>
</dbReference>
<gene>
    <name evidence="3" type="ORF">GCM10009114_13630</name>
</gene>
<protein>
    <submittedName>
        <fullName evidence="3">HD-GYP domain-containing protein</fullName>
    </submittedName>
</protein>
<dbReference type="PANTHER" id="PTHR43155:SF2">
    <property type="entry name" value="CYCLIC DI-GMP PHOSPHODIESTERASE PA4108"/>
    <property type="match status" value="1"/>
</dbReference>
<dbReference type="InterPro" id="IPR003607">
    <property type="entry name" value="HD/PDEase_dom"/>
</dbReference>
<dbReference type="NCBIfam" id="TIGR00277">
    <property type="entry name" value="HDIG"/>
    <property type="match status" value="1"/>
</dbReference>
<feature type="domain" description="HD-GYP" evidence="2">
    <location>
        <begin position="140"/>
        <end position="335"/>
    </location>
</feature>
<dbReference type="Pfam" id="PF11871">
    <property type="entry name" value="DUF3391"/>
    <property type="match status" value="1"/>
</dbReference>
<accession>A0ABN1LFD8</accession>
<proteinExistence type="predicted"/>